<name>A0ABM5MTR2_RICCA</name>
<keyword evidence="2" id="KW-1185">Reference proteome</keyword>
<accession>A0ABM5MTR2</accession>
<dbReference type="Proteomes" id="UP000007878">
    <property type="component" value="Chromosome"/>
</dbReference>
<reference evidence="2" key="1">
    <citation type="submission" date="2012-02" db="EMBL/GenBank/DDBJ databases">
        <title>Complete genome sequence of Rickettsia parkeri strain Portsmouth.</title>
        <authorList>
            <person name="Johnson S.L."/>
            <person name="Munk A.C."/>
            <person name="Han S."/>
            <person name="Bruce D.C."/>
            <person name="Dasch G.A."/>
        </authorList>
    </citation>
    <scope>NUCLEOTIDE SEQUENCE [LARGE SCALE GENOMIC DNA]</scope>
    <source>
        <strain evidence="2">CA410</strain>
    </source>
</reference>
<evidence type="ECO:0000313" key="1">
    <source>
        <dbReference type="EMBL" id="AFB20864.1"/>
    </source>
</evidence>
<dbReference type="EMBL" id="CP003304">
    <property type="protein sequence ID" value="AFB20864.1"/>
    <property type="molecule type" value="Genomic_DNA"/>
</dbReference>
<evidence type="ECO:0000313" key="2">
    <source>
        <dbReference type="Proteomes" id="UP000007878"/>
    </source>
</evidence>
<sequence>MNNTEITNKQMYFLYMILQNIPMLQTNYKIQAVWVKKDDKEYIQEACNFLYDFNEKHEIYVELEDPATEIYD</sequence>
<protein>
    <submittedName>
        <fullName evidence="1">Uncharacterized protein</fullName>
    </submittedName>
</protein>
<organism evidence="1 2">
    <name type="scientific">Rickettsia canadensis str. CA410</name>
    <dbReference type="NCBI Taxonomy" id="1105107"/>
    <lineage>
        <taxon>Bacteria</taxon>
        <taxon>Pseudomonadati</taxon>
        <taxon>Pseudomonadota</taxon>
        <taxon>Alphaproteobacteria</taxon>
        <taxon>Rickettsiales</taxon>
        <taxon>Rickettsiaceae</taxon>
        <taxon>Rickettsieae</taxon>
        <taxon>Rickettsia</taxon>
        <taxon>belli group</taxon>
    </lineage>
</organism>
<gene>
    <name evidence="1" type="ORF">RCA_01435</name>
</gene>
<proteinExistence type="predicted"/>